<evidence type="ECO:0000259" key="1">
    <source>
        <dbReference type="Pfam" id="PF25297"/>
    </source>
</evidence>
<evidence type="ECO:0000313" key="2">
    <source>
        <dbReference type="EMBL" id="KRG12689.1"/>
    </source>
</evidence>
<dbReference type="Proteomes" id="UP000053881">
    <property type="component" value="Unassembled WGS sequence"/>
</dbReference>
<dbReference type="OrthoDB" id="2356865at2"/>
<sequence length="165" mass="20130">MDSLSSQINFNYEFTSGKDCISYKKRRDVNSILNVSARFTIKINNKIYFDQEEFPILEFYKYLYNWVNANKKYNITQEFHYYTLEYDEYDEGAIISLIPFGGNMARVKSIWAEQELYNVFNLEYIVNEFTNLERNLKRDIEEYFDIRLTDFNKHIPSRQFEWKKD</sequence>
<dbReference type="Proteomes" id="UP000077881">
    <property type="component" value="Unassembled WGS sequence"/>
</dbReference>
<protein>
    <recommendedName>
        <fullName evidence="1">DUF7878 domain-containing protein</fullName>
    </recommendedName>
</protein>
<evidence type="ECO:0000313" key="3">
    <source>
        <dbReference type="EMBL" id="OAK70153.1"/>
    </source>
</evidence>
<proteinExistence type="predicted"/>
<dbReference type="RefSeq" id="WP_047184047.1">
    <property type="nucleotide sequence ID" value="NZ_LDJR01000052.1"/>
</dbReference>
<gene>
    <name evidence="3" type="ORF">ABB05_13350</name>
    <name evidence="2" type="ORF">ACA29_11085</name>
</gene>
<dbReference type="Pfam" id="PF25297">
    <property type="entry name" value="DUF7878"/>
    <property type="match status" value="1"/>
</dbReference>
<dbReference type="EMBL" id="LGPB01000090">
    <property type="protein sequence ID" value="KRG12689.1"/>
    <property type="molecule type" value="Genomic_DNA"/>
</dbReference>
<dbReference type="AlphaFoldDB" id="A0A0Q9Y8T0"/>
<organism evidence="2 4">
    <name type="scientific">Lederbergia galactosidilytica</name>
    <dbReference type="NCBI Taxonomy" id="217031"/>
    <lineage>
        <taxon>Bacteria</taxon>
        <taxon>Bacillati</taxon>
        <taxon>Bacillota</taxon>
        <taxon>Bacilli</taxon>
        <taxon>Bacillales</taxon>
        <taxon>Bacillaceae</taxon>
        <taxon>Lederbergia</taxon>
    </lineage>
</organism>
<dbReference type="InterPro" id="IPR057200">
    <property type="entry name" value="DUF7878"/>
</dbReference>
<name>A0A0Q9Y8T0_9BACI</name>
<dbReference type="EMBL" id="LDJR01000052">
    <property type="protein sequence ID" value="OAK70153.1"/>
    <property type="molecule type" value="Genomic_DNA"/>
</dbReference>
<dbReference type="PATRIC" id="fig|217031.4.peg.3675"/>
<keyword evidence="5" id="KW-1185">Reference proteome</keyword>
<comment type="caution">
    <text evidence="2">The sequence shown here is derived from an EMBL/GenBank/DDBJ whole genome shotgun (WGS) entry which is preliminary data.</text>
</comment>
<accession>A0A0Q9Y8T0</accession>
<feature type="domain" description="DUF7878" evidence="1">
    <location>
        <begin position="10"/>
        <end position="142"/>
    </location>
</feature>
<reference evidence="2 4" key="2">
    <citation type="submission" date="2015-06" db="EMBL/GenBank/DDBJ databases">
        <title>Genome sequencing project of Bacillus galactosidilyticus PL133.</title>
        <authorList>
            <person name="Gaiero J."/>
            <person name="Nicol R."/>
            <person name="Habash M."/>
        </authorList>
    </citation>
    <scope>NUCLEOTIDE SEQUENCE [LARGE SCALE GENOMIC DNA]</scope>
    <source>
        <strain evidence="2 4">PL133</strain>
    </source>
</reference>
<evidence type="ECO:0000313" key="5">
    <source>
        <dbReference type="Proteomes" id="UP000077881"/>
    </source>
</evidence>
<evidence type="ECO:0000313" key="4">
    <source>
        <dbReference type="Proteomes" id="UP000053881"/>
    </source>
</evidence>
<reference evidence="3 5" key="1">
    <citation type="submission" date="2015-05" db="EMBL/GenBank/DDBJ databases">
        <title>Comparison of genome.</title>
        <authorList>
            <person name="Zheng Z."/>
            <person name="Sun M."/>
        </authorList>
    </citation>
    <scope>NUCLEOTIDE SEQUENCE [LARGE SCALE GENOMIC DNA]</scope>
    <source>
        <strain evidence="3 5">G25-74</strain>
    </source>
</reference>